<dbReference type="Pfam" id="PF13542">
    <property type="entry name" value="HTH_Tnp_ISL3"/>
    <property type="match status" value="1"/>
</dbReference>
<dbReference type="EMBL" id="JAUSUX010000056">
    <property type="protein sequence ID" value="MDQ0287865.1"/>
    <property type="molecule type" value="Genomic_DNA"/>
</dbReference>
<dbReference type="InterPro" id="IPR029261">
    <property type="entry name" value="Transposase_Znf"/>
</dbReference>
<dbReference type="PANTHER" id="PTHR33498">
    <property type="entry name" value="TRANSPOSASE FOR INSERTION SEQUENCE ELEMENT IS1557"/>
    <property type="match status" value="1"/>
</dbReference>
<dbReference type="NCBIfam" id="NF033550">
    <property type="entry name" value="transpos_ISL3"/>
    <property type="match status" value="1"/>
</dbReference>
<reference evidence="4 5" key="1">
    <citation type="submission" date="2023-07" db="EMBL/GenBank/DDBJ databases">
        <title>Genomic Encyclopedia of Type Strains, Phase IV (KMG-IV): sequencing the most valuable type-strain genomes for metagenomic binning, comparative biology and taxonomic classification.</title>
        <authorList>
            <person name="Goeker M."/>
        </authorList>
    </citation>
    <scope>NUCLEOTIDE SEQUENCE [LARGE SCALE GENOMIC DNA]</scope>
    <source>
        <strain evidence="4 5">DSM 12396</strain>
    </source>
</reference>
<accession>A0ABU0B560</accession>
<organism evidence="4 5">
    <name type="scientific">Desulfofundulus luciae</name>
    <dbReference type="NCBI Taxonomy" id="74702"/>
    <lineage>
        <taxon>Bacteria</taxon>
        <taxon>Bacillati</taxon>
        <taxon>Bacillota</taxon>
        <taxon>Clostridia</taxon>
        <taxon>Eubacteriales</taxon>
        <taxon>Peptococcaceae</taxon>
        <taxon>Desulfofundulus</taxon>
    </lineage>
</organism>
<keyword evidence="5" id="KW-1185">Reference proteome</keyword>
<sequence>MMDYRTVFASALGLTPPWEVVNIKFSVEEHRLDIWVDFPPGSTFVCPTCGRADAKAYDSEEKTWRHLNFFQYRTYLHARVPRVECPGGCTVRQVQVPWARPRSDFTLYFEGLIMLLAQDMTVKAIAELVGEHDTRLWRILDHYVEQARAKQDYSGVRRVGVDETAAKRGHNYISLFVDLDTSRLLFAAPGKGSETIAAFSEDLQAHGGRPEGIETVCCDLSPAFIAGVKSFFLRARLVFDRFHVMKIINAAVDEVRRDESKENHQLKKTRYLWLKNPSNLTAKQRKKLESLKYQHLDTVRAYNLKLSFQDLFTQPDRAAGEDFLKRWYYWATHSKLVPMIQAAYTIKDHWEGILNWFESRVSNGILEGINSLIQAAKARARGYRNVKTLITMAYIIGSRLDYGLPKNCLC</sequence>
<dbReference type="Pfam" id="PF01610">
    <property type="entry name" value="DDE_Tnp_ISL3"/>
    <property type="match status" value="1"/>
</dbReference>
<evidence type="ECO:0000259" key="1">
    <source>
        <dbReference type="Pfam" id="PF01610"/>
    </source>
</evidence>
<feature type="domain" description="Transposase IS204/IS1001/IS1096/IS1165 zinc-finger" evidence="3">
    <location>
        <begin position="44"/>
        <end position="87"/>
    </location>
</feature>
<dbReference type="Pfam" id="PF14690">
    <property type="entry name" value="Zn_ribbon_ISL3"/>
    <property type="match status" value="1"/>
</dbReference>
<comment type="caution">
    <text evidence="4">The sequence shown here is derived from an EMBL/GenBank/DDBJ whole genome shotgun (WGS) entry which is preliminary data.</text>
</comment>
<evidence type="ECO:0000313" key="5">
    <source>
        <dbReference type="Proteomes" id="UP001225644"/>
    </source>
</evidence>
<evidence type="ECO:0000259" key="3">
    <source>
        <dbReference type="Pfam" id="PF14690"/>
    </source>
</evidence>
<protein>
    <submittedName>
        <fullName evidence="4">Transposase</fullName>
    </submittedName>
</protein>
<dbReference type="InterPro" id="IPR047951">
    <property type="entry name" value="Transpos_ISL3"/>
</dbReference>
<feature type="domain" description="Transposase IS204/IS1001/IS1096/IS1165 DDE" evidence="1">
    <location>
        <begin position="159"/>
        <end position="392"/>
    </location>
</feature>
<evidence type="ECO:0000313" key="4">
    <source>
        <dbReference type="EMBL" id="MDQ0287865.1"/>
    </source>
</evidence>
<feature type="domain" description="Transposase IS204/IS1001/IS1096/IS1165 helix-turn-helix" evidence="2">
    <location>
        <begin position="94"/>
        <end position="144"/>
    </location>
</feature>
<proteinExistence type="predicted"/>
<dbReference type="PANTHER" id="PTHR33498:SF1">
    <property type="entry name" value="TRANSPOSASE FOR INSERTION SEQUENCE ELEMENT IS1557"/>
    <property type="match status" value="1"/>
</dbReference>
<name>A0ABU0B560_9FIRM</name>
<dbReference type="Proteomes" id="UP001225644">
    <property type="component" value="Unassembled WGS sequence"/>
</dbReference>
<evidence type="ECO:0000259" key="2">
    <source>
        <dbReference type="Pfam" id="PF13542"/>
    </source>
</evidence>
<dbReference type="InterPro" id="IPR002560">
    <property type="entry name" value="Transposase_DDE"/>
</dbReference>
<gene>
    <name evidence="4" type="ORF">J2Z49_002999</name>
</gene>
<dbReference type="InterPro" id="IPR032877">
    <property type="entry name" value="Transposase_HTH"/>
</dbReference>